<dbReference type="InterPro" id="IPR011004">
    <property type="entry name" value="Trimer_LpxA-like_sf"/>
</dbReference>
<dbReference type="InterPro" id="IPR005835">
    <property type="entry name" value="NTP_transferase_dom"/>
</dbReference>
<keyword evidence="5" id="KW-0548">Nucleotidyltransferase</keyword>
<reference evidence="6" key="1">
    <citation type="submission" date="2016-11" db="EMBL/GenBank/DDBJ databases">
        <authorList>
            <person name="Varghese N."/>
            <person name="Submissions S."/>
        </authorList>
    </citation>
    <scope>NUCLEOTIDE SEQUENCE [LARGE SCALE GENOMIC DNA]</scope>
    <source>
        <strain evidence="6">DSM 10124</strain>
    </source>
</reference>
<evidence type="ECO:0000256" key="1">
    <source>
        <dbReference type="ARBA" id="ARBA00010443"/>
    </source>
</evidence>
<dbReference type="InterPro" id="IPR029044">
    <property type="entry name" value="Nucleotide-diphossugar_trans"/>
</dbReference>
<dbReference type="PANTHER" id="PTHR43523:SF6">
    <property type="entry name" value="GLYCOGEN BIOSYNTHESIS PROTEIN GLGD"/>
    <property type="match status" value="1"/>
</dbReference>
<organism evidence="5 6">
    <name type="scientific">Caloramator proteoclasticus DSM 10124</name>
    <dbReference type="NCBI Taxonomy" id="1121262"/>
    <lineage>
        <taxon>Bacteria</taxon>
        <taxon>Bacillati</taxon>
        <taxon>Bacillota</taxon>
        <taxon>Clostridia</taxon>
        <taxon>Eubacteriales</taxon>
        <taxon>Clostridiaceae</taxon>
        <taxon>Caloramator</taxon>
    </lineage>
</organism>
<dbReference type="GO" id="GO:0008878">
    <property type="term" value="F:glucose-1-phosphate adenylyltransferase activity"/>
    <property type="evidence" value="ECO:0007669"/>
    <property type="project" value="InterPro"/>
</dbReference>
<dbReference type="InterPro" id="IPR011832">
    <property type="entry name" value="GlgDAde_trans"/>
</dbReference>
<accession>A0A1M4XXT5</accession>
<dbReference type="GO" id="GO:0005978">
    <property type="term" value="P:glycogen biosynthetic process"/>
    <property type="evidence" value="ECO:0007669"/>
    <property type="project" value="UniProtKB-KW"/>
</dbReference>
<dbReference type="Proteomes" id="UP000184423">
    <property type="component" value="Unassembled WGS sequence"/>
</dbReference>
<feature type="domain" description="Nucleotidyl transferase" evidence="3">
    <location>
        <begin position="19"/>
        <end position="153"/>
    </location>
</feature>
<dbReference type="Gene3D" id="2.160.10.10">
    <property type="entry name" value="Hexapeptide repeat proteins"/>
    <property type="match status" value="1"/>
</dbReference>
<dbReference type="SUPFAM" id="SSF51161">
    <property type="entry name" value="Trimeric LpxA-like enzymes"/>
    <property type="match status" value="1"/>
</dbReference>
<sequence length="371" mass="42121">MLKDYMGVISLSEDESNIRSLTVHRPIASIPIFARYRVIDFMLSNMKNAGITNVGIFVNSASRSLIDHIGTGKPWDMNRKNDGVFIFNRYLNAAVNNDIKLLKNNLEFLYRSKKNKVIMTSSYMICNIDFEEIAYEHEKSDADVTVVYKKVENGDNMFLNCDTLKIDENGRVLSVGRNLCLTDTANVSMEIYIMNKEFFIDCILRCIQDGGCDTIKQYIFANLKKFDVRAYEYKGYVGCINSVNSYYRVSMDILEYDVMNELLNSERRIYTKSNDSPPTKYLNGSEIVNSLIANGCIIKGTVKNSIISRGVVIEEGAEVINSIVFPKCVINKNVKLKNVILDKNVEIEMDKVLIGDKNYPVVIEKGSYVGI</sequence>
<evidence type="ECO:0000313" key="5">
    <source>
        <dbReference type="EMBL" id="SHE98301.1"/>
    </source>
</evidence>
<dbReference type="Pfam" id="PF24894">
    <property type="entry name" value="Hexapep_GlmU"/>
    <property type="match status" value="1"/>
</dbReference>
<dbReference type="Pfam" id="PF00483">
    <property type="entry name" value="NTP_transferase"/>
    <property type="match status" value="1"/>
</dbReference>
<dbReference type="EMBL" id="FQVG01000027">
    <property type="protein sequence ID" value="SHE98301.1"/>
    <property type="molecule type" value="Genomic_DNA"/>
</dbReference>
<keyword evidence="6" id="KW-1185">Reference proteome</keyword>
<evidence type="ECO:0000256" key="2">
    <source>
        <dbReference type="ARBA" id="ARBA00023056"/>
    </source>
</evidence>
<name>A0A1M4XXT5_9CLOT</name>
<feature type="domain" description="Glucose-1-phosphate adenylyltransferase/Bifunctional protein GlmU-like C-terminal hexapeptide" evidence="4">
    <location>
        <begin position="285"/>
        <end position="355"/>
    </location>
</feature>
<protein>
    <submittedName>
        <fullName evidence="5">Glucose-1-phosphate adenylyltransferase</fullName>
    </submittedName>
</protein>
<evidence type="ECO:0000313" key="6">
    <source>
        <dbReference type="Proteomes" id="UP000184423"/>
    </source>
</evidence>
<proteinExistence type="inferred from homology"/>
<keyword evidence="2" id="KW-0320">Glycogen biosynthesis</keyword>
<dbReference type="AlphaFoldDB" id="A0A1M4XXT5"/>
<gene>
    <name evidence="5" type="ORF">SAMN02746091_01525</name>
</gene>
<dbReference type="InterPro" id="IPR056818">
    <property type="entry name" value="GlmU/GlgC-like_hexapep"/>
</dbReference>
<evidence type="ECO:0000259" key="3">
    <source>
        <dbReference type="Pfam" id="PF00483"/>
    </source>
</evidence>
<keyword evidence="5" id="KW-0808">Transferase</keyword>
<dbReference type="InterPro" id="IPR011831">
    <property type="entry name" value="ADP-Glc_PPase"/>
</dbReference>
<dbReference type="RefSeq" id="WP_073248824.1">
    <property type="nucleotide sequence ID" value="NZ_FQVG01000027.1"/>
</dbReference>
<dbReference type="CDD" id="cd02508">
    <property type="entry name" value="ADP_Glucose_PP"/>
    <property type="match status" value="1"/>
</dbReference>
<dbReference type="NCBIfam" id="TIGR02092">
    <property type="entry name" value="glgD"/>
    <property type="match status" value="1"/>
</dbReference>
<dbReference type="CDD" id="cd04651">
    <property type="entry name" value="LbH_G1P_AT_C"/>
    <property type="match status" value="1"/>
</dbReference>
<comment type="similarity">
    <text evidence="1">Belongs to the bacterial/plant glucose-1-phosphate adenylyltransferase family.</text>
</comment>
<dbReference type="PANTHER" id="PTHR43523">
    <property type="entry name" value="GLUCOSE-1-PHOSPHATE ADENYLYLTRANSFERASE-RELATED"/>
    <property type="match status" value="1"/>
</dbReference>
<dbReference type="SUPFAM" id="SSF53448">
    <property type="entry name" value="Nucleotide-diphospho-sugar transferases"/>
    <property type="match status" value="1"/>
</dbReference>
<dbReference type="Gene3D" id="3.90.550.10">
    <property type="entry name" value="Spore Coat Polysaccharide Biosynthesis Protein SpsA, Chain A"/>
    <property type="match status" value="1"/>
</dbReference>
<evidence type="ECO:0000259" key="4">
    <source>
        <dbReference type="Pfam" id="PF24894"/>
    </source>
</evidence>